<dbReference type="OrthoDB" id="24670at2759"/>
<keyword evidence="5 12" id="KW-0547">Nucleotide-binding</keyword>
<dbReference type="EMBL" id="MU253873">
    <property type="protein sequence ID" value="KAG9244960.1"/>
    <property type="molecule type" value="Genomic_DNA"/>
</dbReference>
<comment type="catalytic activity">
    <reaction evidence="10">
        <text>tRNA(Met) + L-methionine + ATP = L-methionyl-tRNA(Met) + AMP + diphosphate</text>
        <dbReference type="Rhea" id="RHEA:13481"/>
        <dbReference type="Rhea" id="RHEA-COMP:9667"/>
        <dbReference type="Rhea" id="RHEA-COMP:9698"/>
        <dbReference type="ChEBI" id="CHEBI:30616"/>
        <dbReference type="ChEBI" id="CHEBI:33019"/>
        <dbReference type="ChEBI" id="CHEBI:57844"/>
        <dbReference type="ChEBI" id="CHEBI:78442"/>
        <dbReference type="ChEBI" id="CHEBI:78530"/>
        <dbReference type="ChEBI" id="CHEBI:456215"/>
        <dbReference type="EC" id="6.1.1.10"/>
    </reaction>
</comment>
<dbReference type="InterPro" id="IPR014758">
    <property type="entry name" value="Met-tRNA_synth"/>
</dbReference>
<dbReference type="CDD" id="cd07957">
    <property type="entry name" value="Anticodon_Ia_Met"/>
    <property type="match status" value="1"/>
</dbReference>
<evidence type="ECO:0000256" key="4">
    <source>
        <dbReference type="ARBA" id="ARBA00022598"/>
    </source>
</evidence>
<keyword evidence="8 12" id="KW-0030">Aminoacyl-tRNA synthetase</keyword>
<dbReference type="PANTHER" id="PTHR43326:SF1">
    <property type="entry name" value="METHIONINE--TRNA LIGASE, MITOCHONDRIAL"/>
    <property type="match status" value="1"/>
</dbReference>
<gene>
    <name evidence="15" type="ORF">BJ878DRAFT_42209</name>
</gene>
<sequence>MTMVSVAVLVRGLMQARLGRLRSLPCNLRAQMGGLQFSCLKLQFSQSRSIAESVAKKPFYVTTPIFYPSAAPHIGHLYTLVLADTLKRWKELAGDEAILCTGTDEHGIKIQQAAALAKTSPKEFCDTISKTFQDLAERANISYNRFIRTTDPDHKEAVQYFWQMLEERGYIYESKHEGWYCVSDETFYPESAIEKRLDPFTGRTFMASQETGKEVEWTSEKNHHFRLSALKDRLLKHYIHNPDFIVPATRMNDVIESVTDGLNDLSISRPVDRLSWGIRVPGDETQTIYVWLDALVNYITKAGYPWAPGCEQAMGWPADVQIIGKDIVRFHCIFWPAFLMALDIQPPNQILTHGHWTMNHRKMSKSIGNVVNPFFAMDRFGVDVMRFYLVLDGGIGNDSDYGNHLIVTQYKKNLQNGLGNLVSRVMRGKGWSVRGSVYRMSNENVQGKGAMGDELDVLLTALPDTTADYMVKLNPGAALDALMQAVFKTNKYLQDAQPWSHKDDVEYVSRAIYRCAESLRIIGILLQPFMPEKAAQLLDILGVEESRRMLRDAARGTDGDFGEPKTPISRDAWKSLFPALPVED</sequence>
<dbReference type="FunFam" id="2.170.220.10:FF:000001">
    <property type="entry name" value="methionine--tRNA ligase, mitochondrial"/>
    <property type="match status" value="1"/>
</dbReference>
<dbReference type="GO" id="GO:0005739">
    <property type="term" value="C:mitochondrion"/>
    <property type="evidence" value="ECO:0007669"/>
    <property type="project" value="UniProtKB-ARBA"/>
</dbReference>
<dbReference type="InterPro" id="IPR015413">
    <property type="entry name" value="Methionyl/Leucyl_tRNA_Synth"/>
</dbReference>
<evidence type="ECO:0000313" key="15">
    <source>
        <dbReference type="EMBL" id="KAG9244960.1"/>
    </source>
</evidence>
<dbReference type="InterPro" id="IPR001412">
    <property type="entry name" value="aa-tRNA-synth_I_CS"/>
</dbReference>
<dbReference type="InterPro" id="IPR009080">
    <property type="entry name" value="tRNAsynth_Ia_anticodon-bd"/>
</dbReference>
<dbReference type="SUPFAM" id="SSF47323">
    <property type="entry name" value="Anticodon-binding domain of a subclass of class I aminoacyl-tRNA synthetases"/>
    <property type="match status" value="1"/>
</dbReference>
<evidence type="ECO:0000256" key="7">
    <source>
        <dbReference type="ARBA" id="ARBA00022917"/>
    </source>
</evidence>
<evidence type="ECO:0000256" key="12">
    <source>
        <dbReference type="RuleBase" id="RU363039"/>
    </source>
</evidence>
<evidence type="ECO:0000256" key="8">
    <source>
        <dbReference type="ARBA" id="ARBA00023146"/>
    </source>
</evidence>
<dbReference type="Gene3D" id="3.40.50.620">
    <property type="entry name" value="HUPs"/>
    <property type="match status" value="1"/>
</dbReference>
<name>A0A9P7Z447_9HELO</name>
<dbReference type="Pfam" id="PF19303">
    <property type="entry name" value="Anticodon_3"/>
    <property type="match status" value="1"/>
</dbReference>
<dbReference type="InterPro" id="IPR041872">
    <property type="entry name" value="Anticodon_Met"/>
</dbReference>
<evidence type="ECO:0000256" key="9">
    <source>
        <dbReference type="ARBA" id="ARBA00030904"/>
    </source>
</evidence>
<evidence type="ECO:0000259" key="13">
    <source>
        <dbReference type="Pfam" id="PF09334"/>
    </source>
</evidence>
<evidence type="ECO:0000256" key="5">
    <source>
        <dbReference type="ARBA" id="ARBA00022741"/>
    </source>
</evidence>
<evidence type="ECO:0000256" key="3">
    <source>
        <dbReference type="ARBA" id="ARBA00012838"/>
    </source>
</evidence>
<evidence type="ECO:0000256" key="11">
    <source>
        <dbReference type="ARBA" id="ARBA00068817"/>
    </source>
</evidence>
<feature type="domain" description="Methionyl/Leucyl tRNA synthetase" evidence="13">
    <location>
        <begin position="59"/>
        <end position="426"/>
    </location>
</feature>
<evidence type="ECO:0000313" key="16">
    <source>
        <dbReference type="Proteomes" id="UP000887226"/>
    </source>
</evidence>
<dbReference type="Gene3D" id="1.10.730.10">
    <property type="entry name" value="Isoleucyl-tRNA Synthetase, Domain 1"/>
    <property type="match status" value="1"/>
</dbReference>
<comment type="caution">
    <text evidence="15">The sequence shown here is derived from an EMBL/GenBank/DDBJ whole genome shotgun (WGS) entry which is preliminary data.</text>
</comment>
<dbReference type="PRINTS" id="PR01041">
    <property type="entry name" value="TRNASYNTHMET"/>
</dbReference>
<dbReference type="InterPro" id="IPR023457">
    <property type="entry name" value="Met-tRNA_synth_2"/>
</dbReference>
<accession>A0A9P7Z447</accession>
<dbReference type="GO" id="GO:0004825">
    <property type="term" value="F:methionine-tRNA ligase activity"/>
    <property type="evidence" value="ECO:0007669"/>
    <property type="project" value="UniProtKB-EC"/>
</dbReference>
<dbReference type="CDD" id="cd00814">
    <property type="entry name" value="MetRS_core"/>
    <property type="match status" value="1"/>
</dbReference>
<keyword evidence="16" id="KW-1185">Reference proteome</keyword>
<dbReference type="Proteomes" id="UP000887226">
    <property type="component" value="Unassembled WGS sequence"/>
</dbReference>
<dbReference type="GO" id="GO:0005524">
    <property type="term" value="F:ATP binding"/>
    <property type="evidence" value="ECO:0007669"/>
    <property type="project" value="UniProtKB-KW"/>
</dbReference>
<proteinExistence type="inferred from homology"/>
<keyword evidence="7 12" id="KW-0648">Protein biosynthesis</keyword>
<dbReference type="PROSITE" id="PS00178">
    <property type="entry name" value="AA_TRNA_LIGASE_I"/>
    <property type="match status" value="1"/>
</dbReference>
<dbReference type="PANTHER" id="PTHR43326">
    <property type="entry name" value="METHIONYL-TRNA SYNTHETASE"/>
    <property type="match status" value="1"/>
</dbReference>
<comment type="similarity">
    <text evidence="2 12">Belongs to the class-I aminoacyl-tRNA synthetase family.</text>
</comment>
<dbReference type="Gene3D" id="2.170.220.10">
    <property type="match status" value="1"/>
</dbReference>
<organism evidence="15 16">
    <name type="scientific">Calycina marina</name>
    <dbReference type="NCBI Taxonomy" id="1763456"/>
    <lineage>
        <taxon>Eukaryota</taxon>
        <taxon>Fungi</taxon>
        <taxon>Dikarya</taxon>
        <taxon>Ascomycota</taxon>
        <taxon>Pezizomycotina</taxon>
        <taxon>Leotiomycetes</taxon>
        <taxon>Helotiales</taxon>
        <taxon>Pezizellaceae</taxon>
        <taxon>Calycina</taxon>
    </lineage>
</organism>
<keyword evidence="4 12" id="KW-0436">Ligase</keyword>
<dbReference type="SUPFAM" id="SSF52374">
    <property type="entry name" value="Nucleotidylyl transferase"/>
    <property type="match status" value="1"/>
</dbReference>
<dbReference type="EC" id="6.1.1.10" evidence="3"/>
<reference evidence="15" key="1">
    <citation type="journal article" date="2021" name="IMA Fungus">
        <title>Genomic characterization of three marine fungi, including Emericellopsis atlantica sp. nov. with signatures of a generalist lifestyle and marine biomass degradation.</title>
        <authorList>
            <person name="Hagestad O.C."/>
            <person name="Hou L."/>
            <person name="Andersen J.H."/>
            <person name="Hansen E.H."/>
            <person name="Altermark B."/>
            <person name="Li C."/>
            <person name="Kuhnert E."/>
            <person name="Cox R.J."/>
            <person name="Crous P.W."/>
            <person name="Spatafora J.W."/>
            <person name="Lail K."/>
            <person name="Amirebrahimi M."/>
            <person name="Lipzen A."/>
            <person name="Pangilinan J."/>
            <person name="Andreopoulos W."/>
            <person name="Hayes R.D."/>
            <person name="Ng V."/>
            <person name="Grigoriev I.V."/>
            <person name="Jackson S.A."/>
            <person name="Sutton T.D.S."/>
            <person name="Dobson A.D.W."/>
            <person name="Rama T."/>
        </authorList>
    </citation>
    <scope>NUCLEOTIDE SEQUENCE</scope>
    <source>
        <strain evidence="15">TRa3180A</strain>
    </source>
</reference>
<evidence type="ECO:0000259" key="14">
    <source>
        <dbReference type="Pfam" id="PF19303"/>
    </source>
</evidence>
<keyword evidence="6 12" id="KW-0067">ATP-binding</keyword>
<dbReference type="InterPro" id="IPR033911">
    <property type="entry name" value="MetRS_core"/>
</dbReference>
<feature type="domain" description="Methionyl-tRNA synthetase anticodon-binding" evidence="14">
    <location>
        <begin position="477"/>
        <end position="546"/>
    </location>
</feature>
<evidence type="ECO:0000256" key="6">
    <source>
        <dbReference type="ARBA" id="ARBA00022840"/>
    </source>
</evidence>
<dbReference type="AlphaFoldDB" id="A0A9P7Z447"/>
<evidence type="ECO:0000256" key="2">
    <source>
        <dbReference type="ARBA" id="ARBA00005594"/>
    </source>
</evidence>
<evidence type="ECO:0000256" key="1">
    <source>
        <dbReference type="ARBA" id="ARBA00004496"/>
    </source>
</evidence>
<dbReference type="InterPro" id="IPR014729">
    <property type="entry name" value="Rossmann-like_a/b/a_fold"/>
</dbReference>
<dbReference type="NCBIfam" id="TIGR00398">
    <property type="entry name" value="metG"/>
    <property type="match status" value="1"/>
</dbReference>
<protein>
    <recommendedName>
        <fullName evidence="11">Probable methionine--tRNA ligase, mitochondrial</fullName>
        <ecNumber evidence="3">6.1.1.10</ecNumber>
    </recommendedName>
    <alternativeName>
        <fullName evidence="9">Methionyl-tRNA synthetase</fullName>
    </alternativeName>
</protein>
<comment type="subcellular location">
    <subcellularLocation>
        <location evidence="1">Cytoplasm</location>
    </subcellularLocation>
</comment>
<dbReference type="GO" id="GO:0006431">
    <property type="term" value="P:methionyl-tRNA aminoacylation"/>
    <property type="evidence" value="ECO:0007669"/>
    <property type="project" value="InterPro"/>
</dbReference>
<dbReference type="Pfam" id="PF09334">
    <property type="entry name" value="tRNA-synt_1g"/>
    <property type="match status" value="1"/>
</dbReference>
<evidence type="ECO:0000256" key="10">
    <source>
        <dbReference type="ARBA" id="ARBA00047364"/>
    </source>
</evidence>